<sequence length="44" mass="5170">MAKRANIEVVENKISKLDKAIQEIKNGELERYKTFEDFEKSLNV</sequence>
<evidence type="ECO:0000313" key="2">
    <source>
        <dbReference type="Proteomes" id="UP000240535"/>
    </source>
</evidence>
<gene>
    <name evidence="1" type="ORF">CQ405_09230</name>
</gene>
<dbReference type="OrthoDB" id="5363148at2"/>
<proteinExistence type="predicted"/>
<accession>A0A2P8QY89</accession>
<comment type="caution">
    <text evidence="1">The sequence shown here is derived from an EMBL/GenBank/DDBJ whole genome shotgun (WGS) entry which is preliminary data.</text>
</comment>
<name>A0A2P8QY89_9BACT</name>
<keyword evidence="2" id="KW-1185">Reference proteome</keyword>
<evidence type="ECO:0000313" key="1">
    <source>
        <dbReference type="EMBL" id="PSM51223.1"/>
    </source>
</evidence>
<dbReference type="AlphaFoldDB" id="A0A2P8QY89"/>
<dbReference type="EMBL" id="PDHH01000014">
    <property type="protein sequence ID" value="PSM51223.1"/>
    <property type="molecule type" value="Genomic_DNA"/>
</dbReference>
<protein>
    <submittedName>
        <fullName evidence="1">Competence protein</fullName>
    </submittedName>
</protein>
<organism evidence="1 2">
    <name type="scientific">Campylobacter blaseri</name>
    <dbReference type="NCBI Taxonomy" id="2042961"/>
    <lineage>
        <taxon>Bacteria</taxon>
        <taxon>Pseudomonadati</taxon>
        <taxon>Campylobacterota</taxon>
        <taxon>Epsilonproteobacteria</taxon>
        <taxon>Campylobacterales</taxon>
        <taxon>Campylobacteraceae</taxon>
        <taxon>Campylobacter</taxon>
    </lineage>
</organism>
<reference evidence="2" key="1">
    <citation type="submission" date="2017-10" db="EMBL/GenBank/DDBJ databases">
        <title>Campylobacter species from seals.</title>
        <authorList>
            <person name="Gilbert M.J."/>
            <person name="Zomer A.L."/>
            <person name="Timmerman A.J."/>
            <person name="Duim B."/>
            <person name="Wagenaar J.A."/>
        </authorList>
    </citation>
    <scope>NUCLEOTIDE SEQUENCE [LARGE SCALE GENOMIC DNA]</scope>
    <source>
        <strain evidence="2">17S00004-5</strain>
    </source>
</reference>
<dbReference type="Proteomes" id="UP000240535">
    <property type="component" value="Unassembled WGS sequence"/>
</dbReference>